<dbReference type="SUPFAM" id="SSF55785">
    <property type="entry name" value="PYP-like sensor domain (PAS domain)"/>
    <property type="match status" value="1"/>
</dbReference>
<dbReference type="SUPFAM" id="SSF158472">
    <property type="entry name" value="HAMP domain-like"/>
    <property type="match status" value="1"/>
</dbReference>
<evidence type="ECO:0000256" key="4">
    <source>
        <dbReference type="ARBA" id="ARBA00022553"/>
    </source>
</evidence>
<dbReference type="PRINTS" id="PR00344">
    <property type="entry name" value="BCTRLSENSOR"/>
</dbReference>
<evidence type="ECO:0000256" key="9">
    <source>
        <dbReference type="SAM" id="Phobius"/>
    </source>
</evidence>
<keyword evidence="6" id="KW-0418">Kinase</keyword>
<dbReference type="PROSITE" id="PS50885">
    <property type="entry name" value="HAMP"/>
    <property type="match status" value="1"/>
</dbReference>
<comment type="subcellular location">
    <subcellularLocation>
        <location evidence="2">Membrane</location>
    </subcellularLocation>
</comment>
<dbReference type="InterPro" id="IPR035965">
    <property type="entry name" value="PAS-like_dom_sf"/>
</dbReference>
<gene>
    <name evidence="14" type="ORF">HMPREF9708_00759</name>
</gene>
<dbReference type="PROSITE" id="PS50113">
    <property type="entry name" value="PAC"/>
    <property type="match status" value="1"/>
</dbReference>
<dbReference type="Pfam" id="PF13426">
    <property type="entry name" value="PAS_9"/>
    <property type="match status" value="1"/>
</dbReference>
<evidence type="ECO:0000259" key="11">
    <source>
        <dbReference type="PROSITE" id="PS50112"/>
    </source>
</evidence>
<dbReference type="Pfam" id="PF23846">
    <property type="entry name" value="Cache_WalK"/>
    <property type="match status" value="1"/>
</dbReference>
<dbReference type="InterPro" id="IPR000014">
    <property type="entry name" value="PAS"/>
</dbReference>
<dbReference type="CDD" id="cd00130">
    <property type="entry name" value="PAS"/>
    <property type="match status" value="1"/>
</dbReference>
<dbReference type="Gene3D" id="3.30.565.10">
    <property type="entry name" value="Histidine kinase-like ATPase, C-terminal domain"/>
    <property type="match status" value="1"/>
</dbReference>
<proteinExistence type="predicted"/>
<dbReference type="FunFam" id="1.10.287.130:FF:000001">
    <property type="entry name" value="Two-component sensor histidine kinase"/>
    <property type="match status" value="1"/>
</dbReference>
<feature type="domain" description="PAS" evidence="11">
    <location>
        <begin position="263"/>
        <end position="311"/>
    </location>
</feature>
<dbReference type="Gene3D" id="3.30.450.20">
    <property type="entry name" value="PAS domain"/>
    <property type="match status" value="2"/>
</dbReference>
<name>H3NIS0_9LACT</name>
<dbReference type="Pfam" id="PF00512">
    <property type="entry name" value="HisKA"/>
    <property type="match status" value="1"/>
</dbReference>
<dbReference type="PATRIC" id="fig|883113.3.peg.757"/>
<dbReference type="GO" id="GO:0000155">
    <property type="term" value="F:phosphorelay sensor kinase activity"/>
    <property type="evidence" value="ECO:0007669"/>
    <property type="project" value="InterPro"/>
</dbReference>
<dbReference type="CDD" id="cd00082">
    <property type="entry name" value="HisKA"/>
    <property type="match status" value="1"/>
</dbReference>
<dbReference type="PANTHER" id="PTHR45453:SF1">
    <property type="entry name" value="PHOSPHATE REGULON SENSOR PROTEIN PHOR"/>
    <property type="match status" value="1"/>
</dbReference>
<dbReference type="SUPFAM" id="SSF55874">
    <property type="entry name" value="ATPase domain of HSP90 chaperone/DNA topoisomerase II/histidine kinase"/>
    <property type="match status" value="1"/>
</dbReference>
<keyword evidence="4" id="KW-0597">Phosphoprotein</keyword>
<dbReference type="HOGENOM" id="CLU_000445_89_2_9"/>
<dbReference type="OrthoDB" id="9813151at2"/>
<dbReference type="Pfam" id="PF00672">
    <property type="entry name" value="HAMP"/>
    <property type="match status" value="1"/>
</dbReference>
<accession>H3NIS0</accession>
<dbReference type="CDD" id="cd06225">
    <property type="entry name" value="HAMP"/>
    <property type="match status" value="1"/>
</dbReference>
<dbReference type="eggNOG" id="COG5002">
    <property type="taxonomic scope" value="Bacteria"/>
</dbReference>
<dbReference type="InterPro" id="IPR057640">
    <property type="entry name" value="Cache_WalK"/>
</dbReference>
<dbReference type="InterPro" id="IPR003660">
    <property type="entry name" value="HAMP_dom"/>
</dbReference>
<evidence type="ECO:0000256" key="3">
    <source>
        <dbReference type="ARBA" id="ARBA00012438"/>
    </source>
</evidence>
<feature type="domain" description="Histidine kinase" evidence="10">
    <location>
        <begin position="388"/>
        <end position="610"/>
    </location>
</feature>
<dbReference type="SMART" id="SM00388">
    <property type="entry name" value="HisKA"/>
    <property type="match status" value="1"/>
</dbReference>
<keyword evidence="7" id="KW-0902">Two-component regulatory system</keyword>
<comment type="catalytic activity">
    <reaction evidence="1">
        <text>ATP + protein L-histidine = ADP + protein N-phospho-L-histidine.</text>
        <dbReference type="EC" id="2.7.13.3"/>
    </reaction>
</comment>
<dbReference type="InterPro" id="IPR036890">
    <property type="entry name" value="HATPase_C_sf"/>
</dbReference>
<keyword evidence="9" id="KW-0812">Transmembrane</keyword>
<dbReference type="EC" id="2.7.13.3" evidence="3"/>
<dbReference type="PROSITE" id="PS50112">
    <property type="entry name" value="PAS"/>
    <property type="match status" value="1"/>
</dbReference>
<dbReference type="InterPro" id="IPR004358">
    <property type="entry name" value="Sig_transdc_His_kin-like_C"/>
</dbReference>
<dbReference type="CDD" id="cd00075">
    <property type="entry name" value="HATPase"/>
    <property type="match status" value="1"/>
</dbReference>
<feature type="domain" description="HAMP" evidence="13">
    <location>
        <begin position="206"/>
        <end position="258"/>
    </location>
</feature>
<dbReference type="GO" id="GO:0006355">
    <property type="term" value="P:regulation of DNA-templated transcription"/>
    <property type="evidence" value="ECO:0007669"/>
    <property type="project" value="InterPro"/>
</dbReference>
<dbReference type="PANTHER" id="PTHR45453">
    <property type="entry name" value="PHOSPHATE REGULON SENSOR PROTEIN PHOR"/>
    <property type="match status" value="1"/>
</dbReference>
<evidence type="ECO:0000256" key="7">
    <source>
        <dbReference type="ARBA" id="ARBA00023012"/>
    </source>
</evidence>
<evidence type="ECO:0000313" key="15">
    <source>
        <dbReference type="Proteomes" id="UP000006190"/>
    </source>
</evidence>
<dbReference type="Proteomes" id="UP000006190">
    <property type="component" value="Unassembled WGS sequence"/>
</dbReference>
<dbReference type="FunFam" id="3.30.565.10:FF:000006">
    <property type="entry name" value="Sensor histidine kinase WalK"/>
    <property type="match status" value="1"/>
</dbReference>
<organism evidence="14 15">
    <name type="scientific">Facklamia languida CCUG 37842</name>
    <dbReference type="NCBI Taxonomy" id="883113"/>
    <lineage>
        <taxon>Bacteria</taxon>
        <taxon>Bacillati</taxon>
        <taxon>Bacillota</taxon>
        <taxon>Bacilli</taxon>
        <taxon>Lactobacillales</taxon>
        <taxon>Aerococcaceae</taxon>
        <taxon>Facklamia</taxon>
    </lineage>
</organism>
<dbReference type="InterPro" id="IPR003594">
    <property type="entry name" value="HATPase_dom"/>
</dbReference>
<dbReference type="Gene3D" id="1.10.8.500">
    <property type="entry name" value="HAMP domain in histidine kinase"/>
    <property type="match status" value="1"/>
</dbReference>
<evidence type="ECO:0000313" key="14">
    <source>
        <dbReference type="EMBL" id="EHR37198.1"/>
    </source>
</evidence>
<evidence type="ECO:0000256" key="1">
    <source>
        <dbReference type="ARBA" id="ARBA00000085"/>
    </source>
</evidence>
<keyword evidence="5" id="KW-0808">Transferase</keyword>
<sequence length="621" mass="70996">MKRSFSAIQSIYVKIPLLFVVILFIVFEFVSVFFIDRFEIQTVATMKEQISTQVDFLANNVVPILENDDLAINDRDQRLNQALDSFSTTYPTTIRLVNAQDYLLATNKLGERSRIGLRTNDELVRDVLINRRAIEDDEFINLRQPYSIVKPLFTQRQGEQQLLGVIAVEAEMDRLSEQRDEVIQLFLRAIALAIVAGFILAFVLSRGITTPIENMRQQALRIAEGIYDYPAEVFGHDEIGELAVTINELAVKVRDAQESIESEKQRLDGVLKHMTDGVIGTDRRGNILLVNERALELLDMYHKQAEGQPILKVLGIDQEYHLIDFLKGDKGEHELFVHKTIEGQHSTLKCEFSIIRRETGFVTGLVCVLQDVTEQEKNEQERRDFVSNVSHELRTPLTSIKSYSDALVDGALQDPTIASDFLKVIQSESNRMIRMIGNLLDLSKLDGGQIKPNYEFVDFRRLVIFILDRIEFTLENEGQAGKYKITRNLTRKEVYVEIDQDRMTQVIDNLMNNAMKYSPDGSEIIVTLADYRDRIVLSVQDSGLGIAQKDIPFLFDRFYRVDKARSRQQGGTGLGLAISKEVVELHGGQIWVESEEHKGSTFHFSLPYTEFELEDEWEGLM</sequence>
<dbReference type="PROSITE" id="PS50109">
    <property type="entry name" value="HIS_KIN"/>
    <property type="match status" value="1"/>
</dbReference>
<evidence type="ECO:0000259" key="10">
    <source>
        <dbReference type="PROSITE" id="PS50109"/>
    </source>
</evidence>
<dbReference type="SMART" id="SM00387">
    <property type="entry name" value="HATPase_c"/>
    <property type="match status" value="1"/>
</dbReference>
<dbReference type="STRING" id="883113.HMPREF9708_00759"/>
<dbReference type="SUPFAM" id="SSF47384">
    <property type="entry name" value="Homodimeric domain of signal transducing histidine kinase"/>
    <property type="match status" value="1"/>
</dbReference>
<dbReference type="InterPro" id="IPR000700">
    <property type="entry name" value="PAS-assoc_C"/>
</dbReference>
<feature type="domain" description="PAC" evidence="12">
    <location>
        <begin position="331"/>
        <end position="384"/>
    </location>
</feature>
<dbReference type="Gene3D" id="1.10.287.130">
    <property type="match status" value="1"/>
</dbReference>
<dbReference type="RefSeq" id="WP_006308786.1">
    <property type="nucleotide sequence ID" value="NZ_JH601133.1"/>
</dbReference>
<dbReference type="InterPro" id="IPR005467">
    <property type="entry name" value="His_kinase_dom"/>
</dbReference>
<dbReference type="EMBL" id="AGEG01000009">
    <property type="protein sequence ID" value="EHR37198.1"/>
    <property type="molecule type" value="Genomic_DNA"/>
</dbReference>
<dbReference type="SMART" id="SM00304">
    <property type="entry name" value="HAMP"/>
    <property type="match status" value="1"/>
</dbReference>
<dbReference type="InterPro" id="IPR050351">
    <property type="entry name" value="BphY/WalK/GraS-like"/>
</dbReference>
<dbReference type="AlphaFoldDB" id="H3NIS0"/>
<feature type="transmembrane region" description="Helical" evidence="9">
    <location>
        <begin position="185"/>
        <end position="205"/>
    </location>
</feature>
<evidence type="ECO:0000256" key="6">
    <source>
        <dbReference type="ARBA" id="ARBA00022777"/>
    </source>
</evidence>
<keyword evidence="15" id="KW-1185">Reference proteome</keyword>
<dbReference type="InterPro" id="IPR003661">
    <property type="entry name" value="HisK_dim/P_dom"/>
</dbReference>
<evidence type="ECO:0000256" key="2">
    <source>
        <dbReference type="ARBA" id="ARBA00004370"/>
    </source>
</evidence>
<protein>
    <recommendedName>
        <fullName evidence="3">histidine kinase</fullName>
        <ecNumber evidence="3">2.7.13.3</ecNumber>
    </recommendedName>
</protein>
<keyword evidence="9" id="KW-1133">Transmembrane helix</keyword>
<dbReference type="NCBIfam" id="TIGR00229">
    <property type="entry name" value="sensory_box"/>
    <property type="match status" value="1"/>
</dbReference>
<comment type="caution">
    <text evidence="14">The sequence shown here is derived from an EMBL/GenBank/DDBJ whole genome shotgun (WGS) entry which is preliminary data.</text>
</comment>
<feature type="transmembrane region" description="Helical" evidence="9">
    <location>
        <begin position="12"/>
        <end position="35"/>
    </location>
</feature>
<reference evidence="14 15" key="1">
    <citation type="submission" date="2012-01" db="EMBL/GenBank/DDBJ databases">
        <title>The Genome Sequence of Facklamia languida CCUG 37842.</title>
        <authorList>
            <consortium name="The Broad Institute Genome Sequencing Platform"/>
            <person name="Earl A."/>
            <person name="Ward D."/>
            <person name="Feldgarden M."/>
            <person name="Gevers D."/>
            <person name="Huys G."/>
            <person name="Young S.K."/>
            <person name="Zeng Q."/>
            <person name="Gargeya S."/>
            <person name="Fitzgerald M."/>
            <person name="Haas B."/>
            <person name="Abouelleil A."/>
            <person name="Alvarado L."/>
            <person name="Arachchi H.M."/>
            <person name="Berlin A."/>
            <person name="Chapman S.B."/>
            <person name="Gearin G."/>
            <person name="Goldberg J."/>
            <person name="Griggs A."/>
            <person name="Gujja S."/>
            <person name="Hansen M."/>
            <person name="Heiman D."/>
            <person name="Howarth C."/>
            <person name="Larimer J."/>
            <person name="Lui A."/>
            <person name="MacDonald P.J.P."/>
            <person name="McCowen C."/>
            <person name="Montmayeur A."/>
            <person name="Murphy C."/>
            <person name="Neiman D."/>
            <person name="Pearson M."/>
            <person name="Priest M."/>
            <person name="Roberts A."/>
            <person name="Saif S."/>
            <person name="Shea T."/>
            <person name="Sisk P."/>
            <person name="Stolte C."/>
            <person name="Sykes S."/>
            <person name="Wortman J."/>
            <person name="Nusbaum C."/>
            <person name="Birren B."/>
        </authorList>
    </citation>
    <scope>NUCLEOTIDE SEQUENCE [LARGE SCALE GENOMIC DNA]</scope>
    <source>
        <strain evidence="14 15">CCUG 37842</strain>
    </source>
</reference>
<dbReference type="GO" id="GO:0005886">
    <property type="term" value="C:plasma membrane"/>
    <property type="evidence" value="ECO:0007669"/>
    <property type="project" value="TreeGrafter"/>
</dbReference>
<evidence type="ECO:0000256" key="8">
    <source>
        <dbReference type="ARBA" id="ARBA00023136"/>
    </source>
</evidence>
<dbReference type="SMART" id="SM00091">
    <property type="entry name" value="PAS"/>
    <property type="match status" value="1"/>
</dbReference>
<dbReference type="InterPro" id="IPR036097">
    <property type="entry name" value="HisK_dim/P_sf"/>
</dbReference>
<evidence type="ECO:0000259" key="13">
    <source>
        <dbReference type="PROSITE" id="PS50885"/>
    </source>
</evidence>
<evidence type="ECO:0000259" key="12">
    <source>
        <dbReference type="PROSITE" id="PS50113"/>
    </source>
</evidence>
<dbReference type="GO" id="GO:0004721">
    <property type="term" value="F:phosphoprotein phosphatase activity"/>
    <property type="evidence" value="ECO:0007669"/>
    <property type="project" value="TreeGrafter"/>
</dbReference>
<keyword evidence="8 9" id="KW-0472">Membrane</keyword>
<dbReference type="Pfam" id="PF02518">
    <property type="entry name" value="HATPase_c"/>
    <property type="match status" value="1"/>
</dbReference>
<evidence type="ECO:0000256" key="5">
    <source>
        <dbReference type="ARBA" id="ARBA00022679"/>
    </source>
</evidence>
<dbReference type="GO" id="GO:0016036">
    <property type="term" value="P:cellular response to phosphate starvation"/>
    <property type="evidence" value="ECO:0007669"/>
    <property type="project" value="TreeGrafter"/>
</dbReference>